<proteinExistence type="inferred from homology"/>
<evidence type="ECO:0000313" key="11">
    <source>
        <dbReference type="Proteomes" id="UP001418444"/>
    </source>
</evidence>
<organism evidence="10 11">
    <name type="scientific">Gordonia caeni</name>
    <dbReference type="NCBI Taxonomy" id="1007097"/>
    <lineage>
        <taxon>Bacteria</taxon>
        <taxon>Bacillati</taxon>
        <taxon>Actinomycetota</taxon>
        <taxon>Actinomycetes</taxon>
        <taxon>Mycobacteriales</taxon>
        <taxon>Gordoniaceae</taxon>
        <taxon>Gordonia</taxon>
    </lineage>
</organism>
<comment type="cofactor">
    <cofactor evidence="1 6">
        <name>FAD</name>
        <dbReference type="ChEBI" id="CHEBI:57692"/>
    </cofactor>
</comment>
<evidence type="ECO:0000259" key="9">
    <source>
        <dbReference type="Pfam" id="PF02771"/>
    </source>
</evidence>
<keyword evidence="4 6" id="KW-0274">FAD</keyword>
<evidence type="ECO:0000256" key="1">
    <source>
        <dbReference type="ARBA" id="ARBA00001974"/>
    </source>
</evidence>
<dbReference type="InterPro" id="IPR037069">
    <property type="entry name" value="AcylCoA_DH/ox_N_sf"/>
</dbReference>
<name>A0ABP7NV25_9ACTN</name>
<dbReference type="InterPro" id="IPR009075">
    <property type="entry name" value="AcylCo_DH/oxidase_C"/>
</dbReference>
<keyword evidence="11" id="KW-1185">Reference proteome</keyword>
<comment type="caution">
    <text evidence="10">The sequence shown here is derived from an EMBL/GenBank/DDBJ whole genome shotgun (WGS) entry which is preliminary data.</text>
</comment>
<dbReference type="Gene3D" id="2.40.110.10">
    <property type="entry name" value="Butyryl-CoA Dehydrogenase, subunit A, domain 2"/>
    <property type="match status" value="1"/>
</dbReference>
<accession>A0ABP7NV25</accession>
<dbReference type="InterPro" id="IPR009100">
    <property type="entry name" value="AcylCoA_DH/oxidase_NM_dom_sf"/>
</dbReference>
<evidence type="ECO:0000256" key="6">
    <source>
        <dbReference type="RuleBase" id="RU362125"/>
    </source>
</evidence>
<dbReference type="EMBL" id="BAAAZW010000003">
    <property type="protein sequence ID" value="GAA3954527.1"/>
    <property type="molecule type" value="Genomic_DNA"/>
</dbReference>
<reference evidence="11" key="1">
    <citation type="journal article" date="2019" name="Int. J. Syst. Evol. Microbiol.">
        <title>The Global Catalogue of Microorganisms (GCM) 10K type strain sequencing project: providing services to taxonomists for standard genome sequencing and annotation.</title>
        <authorList>
            <consortium name="The Broad Institute Genomics Platform"/>
            <consortium name="The Broad Institute Genome Sequencing Center for Infectious Disease"/>
            <person name="Wu L."/>
            <person name="Ma J."/>
        </authorList>
    </citation>
    <scope>NUCLEOTIDE SEQUENCE [LARGE SCALE GENOMIC DNA]</scope>
    <source>
        <strain evidence="11">JCM 16923</strain>
    </source>
</reference>
<evidence type="ECO:0000256" key="3">
    <source>
        <dbReference type="ARBA" id="ARBA00022630"/>
    </source>
</evidence>
<dbReference type="Pfam" id="PF00441">
    <property type="entry name" value="Acyl-CoA_dh_1"/>
    <property type="match status" value="1"/>
</dbReference>
<feature type="domain" description="Acyl-CoA oxidase/dehydrogenase middle" evidence="8">
    <location>
        <begin position="127"/>
        <end position="220"/>
    </location>
</feature>
<keyword evidence="3 6" id="KW-0285">Flavoprotein</keyword>
<dbReference type="Gene3D" id="1.20.140.10">
    <property type="entry name" value="Butyryl-CoA Dehydrogenase, subunit A, domain 3"/>
    <property type="match status" value="1"/>
</dbReference>
<evidence type="ECO:0000259" key="7">
    <source>
        <dbReference type="Pfam" id="PF00441"/>
    </source>
</evidence>
<dbReference type="InterPro" id="IPR050741">
    <property type="entry name" value="Acyl-CoA_dehydrogenase"/>
</dbReference>
<dbReference type="InterPro" id="IPR046373">
    <property type="entry name" value="Acyl-CoA_Oxase/DH_mid-dom_sf"/>
</dbReference>
<keyword evidence="5 6" id="KW-0560">Oxidoreductase</keyword>
<dbReference type="InterPro" id="IPR013786">
    <property type="entry name" value="AcylCoA_DH/ox_N"/>
</dbReference>
<sequence length="383" mass="40481">MTITTGSWDTPERRALRSLAADFTRREITPHMDEWERDGAVPRSLHMGAGELGLLGLSFPETVGGGGDLIDLFILVEEIIGNGGSPGVCAALLTHTIATPHIAAAGDAAQIDAFVRPTLAGRAIGSLGITEPGAGSDVSSISTRARRDGDDFLVTGAKTYITSGVRADYVTTVVRTGGAGHSGLSLLVIDTDSPGFTVTRTLDKMGCRCSDTAELSLVDVRVPAANLVGAEGSAFAQVMPRLDGERLQLAVQAYSTAQRALDLTIPWARERTTFGLPLAQRQVIRHRLAEMARQVTVARVFVRDVTSRYVAGGVTSAEVAMAKNTAVAACESVVNDAVQIFGGMGYIRENEVERLYRDARILGIGGGSTEIMNEIIGKNLGLD</sequence>
<dbReference type="PROSITE" id="PS00073">
    <property type="entry name" value="ACYL_COA_DH_2"/>
    <property type="match status" value="1"/>
</dbReference>
<dbReference type="PANTHER" id="PTHR48083:SF28">
    <property type="entry name" value="ACYL-COA DEHYDROGENASE FAMILY PROTEIN (AFU_ORTHOLOGUE AFUA_6G10880)-RELATED"/>
    <property type="match status" value="1"/>
</dbReference>
<dbReference type="InterPro" id="IPR036250">
    <property type="entry name" value="AcylCo_DH-like_C"/>
</dbReference>
<dbReference type="Gene3D" id="1.10.540.10">
    <property type="entry name" value="Acyl-CoA dehydrogenase/oxidase, N-terminal domain"/>
    <property type="match status" value="1"/>
</dbReference>
<dbReference type="PROSITE" id="PS00072">
    <property type="entry name" value="ACYL_COA_DH_1"/>
    <property type="match status" value="1"/>
</dbReference>
<dbReference type="SUPFAM" id="SSF56645">
    <property type="entry name" value="Acyl-CoA dehydrogenase NM domain-like"/>
    <property type="match status" value="1"/>
</dbReference>
<dbReference type="RefSeq" id="WP_344781505.1">
    <property type="nucleotide sequence ID" value="NZ_BAAAZW010000003.1"/>
</dbReference>
<feature type="domain" description="Acyl-CoA dehydrogenase/oxidase N-terminal" evidence="9">
    <location>
        <begin position="10"/>
        <end position="121"/>
    </location>
</feature>
<dbReference type="InterPro" id="IPR006089">
    <property type="entry name" value="Acyl-CoA_DH_CS"/>
</dbReference>
<protein>
    <submittedName>
        <fullName evidence="10">Acyl-CoA dehydrogenase family protein</fullName>
    </submittedName>
</protein>
<dbReference type="Pfam" id="PF02770">
    <property type="entry name" value="Acyl-CoA_dh_M"/>
    <property type="match status" value="1"/>
</dbReference>
<dbReference type="PANTHER" id="PTHR48083">
    <property type="entry name" value="MEDIUM-CHAIN SPECIFIC ACYL-COA DEHYDROGENASE, MITOCHONDRIAL-RELATED"/>
    <property type="match status" value="1"/>
</dbReference>
<feature type="domain" description="Acyl-CoA dehydrogenase/oxidase C-terminal" evidence="7">
    <location>
        <begin position="235"/>
        <end position="380"/>
    </location>
</feature>
<evidence type="ECO:0000256" key="4">
    <source>
        <dbReference type="ARBA" id="ARBA00022827"/>
    </source>
</evidence>
<evidence type="ECO:0000256" key="2">
    <source>
        <dbReference type="ARBA" id="ARBA00009347"/>
    </source>
</evidence>
<evidence type="ECO:0000313" key="10">
    <source>
        <dbReference type="EMBL" id="GAA3954527.1"/>
    </source>
</evidence>
<dbReference type="Proteomes" id="UP001418444">
    <property type="component" value="Unassembled WGS sequence"/>
</dbReference>
<evidence type="ECO:0000259" key="8">
    <source>
        <dbReference type="Pfam" id="PF02770"/>
    </source>
</evidence>
<comment type="similarity">
    <text evidence="2 6">Belongs to the acyl-CoA dehydrogenase family.</text>
</comment>
<dbReference type="SUPFAM" id="SSF47203">
    <property type="entry name" value="Acyl-CoA dehydrogenase C-terminal domain-like"/>
    <property type="match status" value="1"/>
</dbReference>
<evidence type="ECO:0000256" key="5">
    <source>
        <dbReference type="ARBA" id="ARBA00023002"/>
    </source>
</evidence>
<gene>
    <name evidence="10" type="ORF">GCM10022231_11210</name>
</gene>
<dbReference type="Pfam" id="PF02771">
    <property type="entry name" value="Acyl-CoA_dh_N"/>
    <property type="match status" value="1"/>
</dbReference>
<dbReference type="InterPro" id="IPR006091">
    <property type="entry name" value="Acyl-CoA_Oxase/DH_mid-dom"/>
</dbReference>